<name>A0A2U0HZR9_9FLAO</name>
<feature type="transmembrane region" description="Helical" evidence="1">
    <location>
        <begin position="73"/>
        <end position="90"/>
    </location>
</feature>
<dbReference type="RefSeq" id="WP_116694818.1">
    <property type="nucleotide sequence ID" value="NZ_QEHR01000006.1"/>
</dbReference>
<accession>A0A2U0HZR9</accession>
<feature type="transmembrane region" description="Helical" evidence="1">
    <location>
        <begin position="97"/>
        <end position="117"/>
    </location>
</feature>
<feature type="transmembrane region" description="Helical" evidence="1">
    <location>
        <begin position="198"/>
        <end position="217"/>
    </location>
</feature>
<feature type="transmembrane region" description="Helical" evidence="1">
    <location>
        <begin position="12"/>
        <end position="30"/>
    </location>
</feature>
<keyword evidence="3" id="KW-1185">Reference proteome</keyword>
<keyword evidence="1" id="KW-1133">Transmembrane helix</keyword>
<evidence type="ECO:0000256" key="1">
    <source>
        <dbReference type="SAM" id="Phobius"/>
    </source>
</evidence>
<proteinExistence type="predicted"/>
<sequence length="297" mass="33568">MNFSRKNTITLLKVCAFLIFIGRGYQFLFFDAPFRALLWDHGLMAGIVEGWFNTPWQDYVTNLTVDSWIQRSIRINGALYVLAGIAALAINNKNKKWLKLPIIIGAVLLTVLSVLLMKAKFFHYAQFFEHAIQFATPLVLLMALNERISLQKITFTLKVLIAITFTSHGLYALGYYQVPGNFIDMTIASLGISENTTVTFLYIAGVLDLVLSVAIFIPKIARYALLYAFIWGIMTALARVVAGTYIDFFADSLHQSLHLTIYRIPHGLVPLLAFLLYQRQFKTHATPQKNHTNPALT</sequence>
<keyword evidence="1" id="KW-0472">Membrane</keyword>
<reference evidence="2 3" key="1">
    <citation type="submission" date="2018-04" db="EMBL/GenBank/DDBJ databases">
        <title>Marixanthomonas spongiae HN-E44 sp. nov., isolated from a marine sponge.</title>
        <authorList>
            <person name="Luo L."/>
            <person name="Zhuang L."/>
        </authorList>
    </citation>
    <scope>NUCLEOTIDE SEQUENCE [LARGE SCALE GENOMIC DNA]</scope>
    <source>
        <strain evidence="2 3">HN-E44</strain>
    </source>
</reference>
<organism evidence="2 3">
    <name type="scientific">Marixanthomonas spongiae</name>
    <dbReference type="NCBI Taxonomy" id="2174845"/>
    <lineage>
        <taxon>Bacteria</taxon>
        <taxon>Pseudomonadati</taxon>
        <taxon>Bacteroidota</taxon>
        <taxon>Flavobacteriia</taxon>
        <taxon>Flavobacteriales</taxon>
        <taxon>Flavobacteriaceae</taxon>
        <taxon>Marixanthomonas</taxon>
    </lineage>
</organism>
<protein>
    <submittedName>
        <fullName evidence="2">Uncharacterized protein</fullName>
    </submittedName>
</protein>
<feature type="transmembrane region" description="Helical" evidence="1">
    <location>
        <begin position="155"/>
        <end position="178"/>
    </location>
</feature>
<dbReference type="AlphaFoldDB" id="A0A2U0HZR9"/>
<feature type="transmembrane region" description="Helical" evidence="1">
    <location>
        <begin position="123"/>
        <end position="143"/>
    </location>
</feature>
<evidence type="ECO:0000313" key="3">
    <source>
        <dbReference type="Proteomes" id="UP000245962"/>
    </source>
</evidence>
<feature type="transmembrane region" description="Helical" evidence="1">
    <location>
        <begin position="224"/>
        <end position="248"/>
    </location>
</feature>
<dbReference type="OrthoDB" id="839794at2"/>
<comment type="caution">
    <text evidence="2">The sequence shown here is derived from an EMBL/GenBank/DDBJ whole genome shotgun (WGS) entry which is preliminary data.</text>
</comment>
<dbReference type="EMBL" id="QEHR01000006">
    <property type="protein sequence ID" value="PVW14328.1"/>
    <property type="molecule type" value="Genomic_DNA"/>
</dbReference>
<evidence type="ECO:0000313" key="2">
    <source>
        <dbReference type="EMBL" id="PVW14328.1"/>
    </source>
</evidence>
<gene>
    <name evidence="2" type="ORF">DDV96_11050</name>
</gene>
<keyword evidence="1" id="KW-0812">Transmembrane</keyword>
<feature type="transmembrane region" description="Helical" evidence="1">
    <location>
        <begin position="260"/>
        <end position="277"/>
    </location>
</feature>
<dbReference type="Proteomes" id="UP000245962">
    <property type="component" value="Unassembled WGS sequence"/>
</dbReference>